<evidence type="ECO:0000256" key="5">
    <source>
        <dbReference type="ARBA" id="ARBA00023136"/>
    </source>
</evidence>
<evidence type="ECO:0000256" key="9">
    <source>
        <dbReference type="ARBA" id="ARBA00023264"/>
    </source>
</evidence>
<feature type="chain" id="PRO_5044934132" description="Phosphatidylserine decarboxylase beta chain" evidence="11">
    <location>
        <begin position="1"/>
        <end position="183"/>
    </location>
</feature>
<evidence type="ECO:0000256" key="11">
    <source>
        <dbReference type="HAMAP-Rule" id="MF_00664"/>
    </source>
</evidence>
<feature type="chain" id="PRO_5044934131" description="Phosphatidylserine decarboxylase alpha chain" evidence="11">
    <location>
        <begin position="184"/>
        <end position="216"/>
    </location>
</feature>
<feature type="transmembrane region" description="Helical" evidence="12">
    <location>
        <begin position="33"/>
        <end position="50"/>
    </location>
</feature>
<comment type="subcellular location">
    <subcellularLocation>
        <location evidence="11">Cell membrane</location>
        <topology evidence="11">Peripheral membrane protein</topology>
    </subcellularLocation>
</comment>
<keyword evidence="9 11" id="KW-1208">Phospholipid metabolism</keyword>
<organism evidence="13 14">
    <name type="scientific">Fodinibius salicampi</name>
    <dbReference type="NCBI Taxonomy" id="1920655"/>
    <lineage>
        <taxon>Bacteria</taxon>
        <taxon>Pseudomonadati</taxon>
        <taxon>Balneolota</taxon>
        <taxon>Balneolia</taxon>
        <taxon>Balneolales</taxon>
        <taxon>Balneolaceae</taxon>
        <taxon>Fodinibius</taxon>
    </lineage>
</organism>
<keyword evidence="7 11" id="KW-0594">Phospholipid biosynthesis</keyword>
<protein>
    <recommendedName>
        <fullName evidence="11">Phosphatidylserine decarboxylase proenzyme</fullName>
        <ecNumber evidence="11">4.1.1.65</ecNumber>
    </recommendedName>
    <component>
        <recommendedName>
            <fullName evidence="11">Phosphatidylserine decarboxylase alpha chain</fullName>
        </recommendedName>
    </component>
    <component>
        <recommendedName>
            <fullName evidence="11">Phosphatidylserine decarboxylase beta chain</fullName>
        </recommendedName>
    </component>
</protein>
<evidence type="ECO:0000256" key="3">
    <source>
        <dbReference type="ARBA" id="ARBA00022793"/>
    </source>
</evidence>
<dbReference type="EC" id="4.1.1.65" evidence="11"/>
<evidence type="ECO:0000256" key="7">
    <source>
        <dbReference type="ARBA" id="ARBA00023209"/>
    </source>
</evidence>
<keyword evidence="12" id="KW-0812">Transmembrane</keyword>
<evidence type="ECO:0000256" key="10">
    <source>
        <dbReference type="ARBA" id="ARBA00023317"/>
    </source>
</evidence>
<evidence type="ECO:0000256" key="6">
    <source>
        <dbReference type="ARBA" id="ARBA00023145"/>
    </source>
</evidence>
<keyword evidence="4 11" id="KW-0443">Lipid metabolism</keyword>
<dbReference type="PANTHER" id="PTHR35809:SF1">
    <property type="entry name" value="ARCHAETIDYLSERINE DECARBOXYLASE PROENZYME-RELATED"/>
    <property type="match status" value="1"/>
</dbReference>
<evidence type="ECO:0000256" key="1">
    <source>
        <dbReference type="ARBA" id="ARBA00022475"/>
    </source>
</evidence>
<dbReference type="NCBIfam" id="NF003685">
    <property type="entry name" value="PRK05305.2-5"/>
    <property type="match status" value="1"/>
</dbReference>
<keyword evidence="2 11" id="KW-0444">Lipid biosynthesis</keyword>
<dbReference type="Pfam" id="PF02666">
    <property type="entry name" value="PS_Dcarbxylase"/>
    <property type="match status" value="1"/>
</dbReference>
<keyword evidence="10 11" id="KW-0670">Pyruvate</keyword>
<dbReference type="PANTHER" id="PTHR35809">
    <property type="entry name" value="ARCHAETIDYLSERINE DECARBOXYLASE PROENZYME-RELATED"/>
    <property type="match status" value="1"/>
</dbReference>
<comment type="similarity">
    <text evidence="11">Belongs to the phosphatidylserine decarboxylase family. PSD-A subfamily.</text>
</comment>
<keyword evidence="5 11" id="KW-0472">Membrane</keyword>
<dbReference type="HAMAP" id="MF_00664">
    <property type="entry name" value="PS_decarb_PSD_A"/>
    <property type="match status" value="1"/>
</dbReference>
<keyword evidence="3 11" id="KW-0210">Decarboxylase</keyword>
<gene>
    <name evidence="11" type="primary">psd</name>
    <name evidence="13" type="ORF">LQ318_04115</name>
</gene>
<keyword evidence="8 11" id="KW-0456">Lyase</keyword>
<dbReference type="GO" id="GO:0004609">
    <property type="term" value="F:phosphatidylserine decarboxylase activity"/>
    <property type="evidence" value="ECO:0007669"/>
    <property type="project" value="UniProtKB-EC"/>
</dbReference>
<proteinExistence type="inferred from homology"/>
<keyword evidence="14" id="KW-1185">Reference proteome</keyword>
<name>A0ABT3PW57_9BACT</name>
<comment type="pathway">
    <text evidence="11">Phospholipid metabolism; phosphatidylethanolamine biosynthesis; phosphatidylethanolamine from CDP-diacylglycerol: step 2/2.</text>
</comment>
<reference evidence="13 14" key="1">
    <citation type="submission" date="2021-11" db="EMBL/GenBank/DDBJ databases">
        <title>Aliifidinibius sp. nov., a new bacterium isolated from saline soil.</title>
        <authorList>
            <person name="Galisteo C."/>
            <person name="De La Haba R."/>
            <person name="Sanchez-Porro C."/>
            <person name="Ventosa A."/>
        </authorList>
    </citation>
    <scope>NUCLEOTIDE SEQUENCE [LARGE SCALE GENOMIC DNA]</scope>
    <source>
        <strain evidence="13 14">KACC 190600</strain>
    </source>
</reference>
<evidence type="ECO:0000256" key="12">
    <source>
        <dbReference type="SAM" id="Phobius"/>
    </source>
</evidence>
<evidence type="ECO:0000313" key="14">
    <source>
        <dbReference type="Proteomes" id="UP001207337"/>
    </source>
</evidence>
<evidence type="ECO:0000256" key="2">
    <source>
        <dbReference type="ARBA" id="ARBA00022516"/>
    </source>
</evidence>
<feature type="active site" description="Schiff-base intermediate with substrate; via pyruvic acid" evidence="11">
    <location>
        <position position="184"/>
    </location>
</feature>
<dbReference type="Proteomes" id="UP001207337">
    <property type="component" value="Unassembled WGS sequence"/>
</dbReference>
<accession>A0ABT3PW57</accession>
<feature type="modified residue" description="Pyruvic acid (Ser); by autocatalysis" evidence="11">
    <location>
        <position position="184"/>
    </location>
</feature>
<keyword evidence="12" id="KW-1133">Transmembrane helix</keyword>
<dbReference type="InterPro" id="IPR003817">
    <property type="entry name" value="PS_Dcarbxylase"/>
</dbReference>
<comment type="cofactor">
    <cofactor evidence="11">
        <name>pyruvate</name>
        <dbReference type="ChEBI" id="CHEBI:15361"/>
    </cofactor>
    <text evidence="11">Binds 1 pyruvoyl group covalently per subunit.</text>
</comment>
<comment type="PTM">
    <text evidence="11">Is synthesized initially as an inactive proenzyme. Formation of the active enzyme involves a self-maturation process in which the active site pyruvoyl group is generated from an internal serine residue via an autocatalytic post-translational modification. Two non-identical subunits are generated from the proenzyme in this reaction, and the pyruvate is formed at the N-terminus of the alpha chain, which is derived from the carboxyl end of the proenzyme. The post-translation cleavage follows an unusual pathway, termed non-hydrolytic serinolysis, in which the side chain hydroxyl group of the serine supplies its oxygen atom to form the C-terminus of the beta chain, while the remainder of the serine residue undergoes an oxidative deamination to produce ammonia and the pyruvoyl prosthetic group on the alpha chain.</text>
</comment>
<sequence>MFAREGYLSIFIAVLFALLLSAGAYYLDHWFSYVIYAIAGLLVAFILFFFRDPDRDITKGENIVISPADGNVVLIQDVEEDRYIKGPAKQISIFLSPLDVHVNRVPVTGKLEYLEYHPGQYLMAWDHRASELNERADFGVRHKSGTKIFFRQITGFMARRIVYHIKQGEDIVAGERFGMMKFGSRMDILVPASAEVNISEGDRAVAGKTILATINL</sequence>
<feature type="site" description="Cleavage (non-hydrolytic); by autocatalysis" evidence="11">
    <location>
        <begin position="183"/>
        <end position="184"/>
    </location>
</feature>
<comment type="subunit">
    <text evidence="11">Heterodimer of a large membrane-associated beta subunit and a small pyruvoyl-containing alpha subunit.</text>
</comment>
<evidence type="ECO:0000256" key="4">
    <source>
        <dbReference type="ARBA" id="ARBA00023098"/>
    </source>
</evidence>
<dbReference type="EMBL" id="JAJNDC010000001">
    <property type="protein sequence ID" value="MCW9712083.1"/>
    <property type="molecule type" value="Genomic_DNA"/>
</dbReference>
<comment type="caution">
    <text evidence="13">The sequence shown here is derived from an EMBL/GenBank/DDBJ whole genome shotgun (WGS) entry which is preliminary data.</text>
</comment>
<comment type="function">
    <text evidence="11">Catalyzes the formation of phosphatidylethanolamine (PtdEtn) from phosphatidylserine (PtdSer).</text>
</comment>
<dbReference type="NCBIfam" id="NF003678">
    <property type="entry name" value="PRK05305.1-2"/>
    <property type="match status" value="1"/>
</dbReference>
<keyword evidence="6 11" id="KW-0865">Zymogen</keyword>
<evidence type="ECO:0000313" key="13">
    <source>
        <dbReference type="EMBL" id="MCW9712083.1"/>
    </source>
</evidence>
<comment type="catalytic activity">
    <reaction evidence="11">
        <text>a 1,2-diacyl-sn-glycero-3-phospho-L-serine + H(+) = a 1,2-diacyl-sn-glycero-3-phosphoethanolamine + CO2</text>
        <dbReference type="Rhea" id="RHEA:20828"/>
        <dbReference type="ChEBI" id="CHEBI:15378"/>
        <dbReference type="ChEBI" id="CHEBI:16526"/>
        <dbReference type="ChEBI" id="CHEBI:57262"/>
        <dbReference type="ChEBI" id="CHEBI:64612"/>
        <dbReference type="EC" id="4.1.1.65"/>
    </reaction>
</comment>
<feature type="transmembrane region" description="Helical" evidence="12">
    <location>
        <begin position="7"/>
        <end position="27"/>
    </location>
</feature>
<evidence type="ECO:0000256" key="8">
    <source>
        <dbReference type="ARBA" id="ARBA00023239"/>
    </source>
</evidence>
<dbReference type="InterPro" id="IPR033175">
    <property type="entry name" value="PSD-A"/>
</dbReference>
<keyword evidence="1 11" id="KW-1003">Cell membrane</keyword>
<dbReference type="RefSeq" id="WP_265787758.1">
    <property type="nucleotide sequence ID" value="NZ_BAABRS010000001.1"/>
</dbReference>